<dbReference type="SUPFAM" id="SSF52156">
    <property type="entry name" value="Initiation factor IF2/eIF5b, domain 3"/>
    <property type="match status" value="1"/>
</dbReference>
<dbReference type="Gene3D" id="3.40.50.10050">
    <property type="entry name" value="Translation initiation factor IF- 2, domain 3"/>
    <property type="match status" value="1"/>
</dbReference>
<dbReference type="PANTHER" id="PTHR43381:SF5">
    <property type="entry name" value="TR-TYPE G DOMAIN-CONTAINING PROTEIN"/>
    <property type="match status" value="1"/>
</dbReference>
<dbReference type="InterPro" id="IPR053905">
    <property type="entry name" value="EF-G-like_DII"/>
</dbReference>
<dbReference type="InterPro" id="IPR000178">
    <property type="entry name" value="TF_IF2_bacterial-like"/>
</dbReference>
<dbReference type="InterPro" id="IPR005225">
    <property type="entry name" value="Small_GTP-bd"/>
</dbReference>
<evidence type="ECO:0000256" key="2">
    <source>
        <dbReference type="ARBA" id="ARBA00020675"/>
    </source>
</evidence>
<keyword evidence="5 7" id="KW-0648">Protein biosynthesis</keyword>
<evidence type="ECO:0000256" key="6">
    <source>
        <dbReference type="ARBA" id="ARBA00023134"/>
    </source>
</evidence>
<keyword evidence="3 7" id="KW-0396">Initiation factor</keyword>
<dbReference type="SUPFAM" id="SSF52540">
    <property type="entry name" value="P-loop containing nucleoside triphosphate hydrolases"/>
    <property type="match status" value="1"/>
</dbReference>
<dbReference type="Gene3D" id="2.40.30.10">
    <property type="entry name" value="Translation factors"/>
    <property type="match status" value="2"/>
</dbReference>
<dbReference type="PROSITE" id="PS51722">
    <property type="entry name" value="G_TR_2"/>
    <property type="match status" value="1"/>
</dbReference>
<dbReference type="EMBL" id="PFAO01000049">
    <property type="protein sequence ID" value="PIT95067.1"/>
    <property type="molecule type" value="Genomic_DNA"/>
</dbReference>
<dbReference type="Pfam" id="PF00009">
    <property type="entry name" value="GTP_EFTU"/>
    <property type="match status" value="1"/>
</dbReference>
<organism evidence="10 11">
    <name type="scientific">Candidatus Falkowbacteria bacterium CG10_big_fil_rev_8_21_14_0_10_38_22</name>
    <dbReference type="NCBI Taxonomy" id="1974564"/>
    <lineage>
        <taxon>Bacteria</taxon>
        <taxon>Candidatus Falkowiibacteriota</taxon>
    </lineage>
</organism>
<dbReference type="CDD" id="cd03702">
    <property type="entry name" value="IF2_mtIF2_II"/>
    <property type="match status" value="1"/>
</dbReference>
<feature type="binding site" evidence="7">
    <location>
        <begin position="273"/>
        <end position="276"/>
    </location>
    <ligand>
        <name>GTP</name>
        <dbReference type="ChEBI" id="CHEBI:37565"/>
    </ligand>
</feature>
<evidence type="ECO:0000259" key="9">
    <source>
        <dbReference type="PROSITE" id="PS51722"/>
    </source>
</evidence>
<dbReference type="FunFam" id="3.40.50.10050:FF:000001">
    <property type="entry name" value="Translation initiation factor IF-2"/>
    <property type="match status" value="1"/>
</dbReference>
<sequence length="656" mass="71440">MNITELARILRISPQELRDKLPLLGFDIGQRAIKVDQQIANKIISQWPMLQKKLQEMDQAKKAKIKPATAEAEAKKQITIPAFITVRDFAAISGLPVKKVLAELMKNSIFSSLNEKIDFETAAIIGADLGLEVILSDQLTAASQNQDDQLKQILDQETSANLEPRPPVIVMMGHVDHGKTKLLDTIRKTNVMAGEAGGITQHIGAYQITHQKKVITFIDTPGHEAFTAMRNRGAKIADIAILVVAADDGVKPQTVEAYRIITAAKLPFVVAINKIDKPEANLEKTKQELTNQLKIVPEDWGGKIVCVPISAKENIGLNELLNMLLLTAAILEDSIRANPNAQAVGTIIESHIDKGEGPVATVLVQNGTLRIGDSLSFNNQYYGKVRALKNHLGQTIASAGPAMPAKIIGLKIAPQVGDILLVGKGEKIKIKNIKTVVAATTAQPAEQPEDDKVKKINLIIKSDVWGSGEAIEGSLAKLNNKSVKINIISKGLGNITEGDINRAEASGAQLIGFNVKIAPPIEELAREKNVSVKIYRIIYELINDIKAKVQNLIEPEVERANLGRLKVLAIFRTERQGQIIGGKILDGRVEANSLVEVMRNKQIIGTGKAVGLQIGKQDITQAETDQECGLKYEGKPIIAEGDILQFYKLQKTTKQI</sequence>
<dbReference type="Gene3D" id="3.40.50.300">
    <property type="entry name" value="P-loop containing nucleotide triphosphate hydrolases"/>
    <property type="match status" value="1"/>
</dbReference>
<keyword evidence="7" id="KW-0963">Cytoplasm</keyword>
<gene>
    <name evidence="7" type="primary">infB</name>
    <name evidence="10" type="ORF">COT96_02075</name>
</gene>
<evidence type="ECO:0000256" key="3">
    <source>
        <dbReference type="ARBA" id="ARBA00022540"/>
    </source>
</evidence>
<dbReference type="CDD" id="cd01887">
    <property type="entry name" value="IF2_eIF5B"/>
    <property type="match status" value="1"/>
</dbReference>
<evidence type="ECO:0000256" key="7">
    <source>
        <dbReference type="HAMAP-Rule" id="MF_00100"/>
    </source>
</evidence>
<comment type="caution">
    <text evidence="7">Lacks conserved residue(s) required for the propagation of feature annotation.</text>
</comment>
<accession>A0A2M6WQH9</accession>
<dbReference type="Pfam" id="PF04760">
    <property type="entry name" value="IF2_N"/>
    <property type="match status" value="1"/>
</dbReference>
<dbReference type="AlphaFoldDB" id="A0A2M6WQH9"/>
<dbReference type="HAMAP" id="MF_00100_B">
    <property type="entry name" value="IF_2_B"/>
    <property type="match status" value="1"/>
</dbReference>
<dbReference type="GO" id="GO:0003924">
    <property type="term" value="F:GTPase activity"/>
    <property type="evidence" value="ECO:0007669"/>
    <property type="project" value="UniProtKB-UniRule"/>
</dbReference>
<comment type="caution">
    <text evidence="10">The sequence shown here is derived from an EMBL/GenBank/DDBJ whole genome shotgun (WGS) entry which is preliminary data.</text>
</comment>
<comment type="subcellular location">
    <subcellularLocation>
        <location evidence="7">Cytoplasm</location>
    </subcellularLocation>
</comment>
<dbReference type="NCBIfam" id="TIGR00231">
    <property type="entry name" value="small_GTP"/>
    <property type="match status" value="1"/>
</dbReference>
<evidence type="ECO:0000256" key="8">
    <source>
        <dbReference type="RuleBase" id="RU000644"/>
    </source>
</evidence>
<comment type="similarity">
    <text evidence="1 7 8">Belongs to the TRAFAC class translation factor GTPase superfamily. Classic translation factor GTPase family. IF-2 subfamily.</text>
</comment>
<keyword evidence="6 7" id="KW-0342">GTP-binding</keyword>
<evidence type="ECO:0000256" key="5">
    <source>
        <dbReference type="ARBA" id="ARBA00022917"/>
    </source>
</evidence>
<feature type="domain" description="Tr-type G" evidence="9">
    <location>
        <begin position="164"/>
        <end position="332"/>
    </location>
</feature>
<dbReference type="GO" id="GO:0003743">
    <property type="term" value="F:translation initiation factor activity"/>
    <property type="evidence" value="ECO:0007669"/>
    <property type="project" value="UniProtKB-UniRule"/>
</dbReference>
<dbReference type="Pfam" id="PF22042">
    <property type="entry name" value="EF-G_D2"/>
    <property type="match status" value="1"/>
</dbReference>
<feature type="binding site" evidence="7">
    <location>
        <begin position="173"/>
        <end position="180"/>
    </location>
    <ligand>
        <name>GTP</name>
        <dbReference type="ChEBI" id="CHEBI:37565"/>
    </ligand>
</feature>
<dbReference type="Proteomes" id="UP000228964">
    <property type="component" value="Unassembled WGS sequence"/>
</dbReference>
<dbReference type="InterPro" id="IPR023115">
    <property type="entry name" value="TIF_IF2_dom3"/>
</dbReference>
<evidence type="ECO:0000256" key="1">
    <source>
        <dbReference type="ARBA" id="ARBA00007733"/>
    </source>
</evidence>
<evidence type="ECO:0000256" key="4">
    <source>
        <dbReference type="ARBA" id="ARBA00022741"/>
    </source>
</evidence>
<name>A0A2M6WQH9_9BACT</name>
<keyword evidence="4 7" id="KW-0547">Nucleotide-binding</keyword>
<feature type="binding site" evidence="7">
    <location>
        <begin position="219"/>
        <end position="223"/>
    </location>
    <ligand>
        <name>GTP</name>
        <dbReference type="ChEBI" id="CHEBI:37565"/>
    </ligand>
</feature>
<dbReference type="InterPro" id="IPR036925">
    <property type="entry name" value="TIF_IF2_dom3_sf"/>
</dbReference>
<dbReference type="PANTHER" id="PTHR43381">
    <property type="entry name" value="TRANSLATION INITIATION FACTOR IF-2-RELATED"/>
    <property type="match status" value="1"/>
</dbReference>
<dbReference type="NCBIfam" id="TIGR00487">
    <property type="entry name" value="IF-2"/>
    <property type="match status" value="1"/>
</dbReference>
<dbReference type="SUPFAM" id="SSF50447">
    <property type="entry name" value="Translation proteins"/>
    <property type="match status" value="2"/>
</dbReference>
<dbReference type="InterPro" id="IPR009000">
    <property type="entry name" value="Transl_B-barrel_sf"/>
</dbReference>
<dbReference type="InterPro" id="IPR015760">
    <property type="entry name" value="TIF_IF2"/>
</dbReference>
<reference evidence="11" key="1">
    <citation type="submission" date="2017-09" db="EMBL/GenBank/DDBJ databases">
        <title>Depth-based differentiation of microbial function through sediment-hosted aquifers and enrichment of novel symbionts in the deep terrestrial subsurface.</title>
        <authorList>
            <person name="Probst A.J."/>
            <person name="Ladd B."/>
            <person name="Jarett J.K."/>
            <person name="Geller-Mcgrath D.E."/>
            <person name="Sieber C.M.K."/>
            <person name="Emerson J.B."/>
            <person name="Anantharaman K."/>
            <person name="Thomas B.C."/>
            <person name="Malmstrom R."/>
            <person name="Stieglmeier M."/>
            <person name="Klingl A."/>
            <person name="Woyke T."/>
            <person name="Ryan C.M."/>
            <person name="Banfield J.F."/>
        </authorList>
    </citation>
    <scope>NUCLEOTIDE SEQUENCE [LARGE SCALE GENOMIC DNA]</scope>
</reference>
<dbReference type="InterPro" id="IPR006847">
    <property type="entry name" value="IF2_N"/>
</dbReference>
<dbReference type="GO" id="GO:0005829">
    <property type="term" value="C:cytosol"/>
    <property type="evidence" value="ECO:0007669"/>
    <property type="project" value="TreeGrafter"/>
</dbReference>
<dbReference type="InterPro" id="IPR044145">
    <property type="entry name" value="IF2_II"/>
</dbReference>
<proteinExistence type="inferred from homology"/>
<comment type="function">
    <text evidence="7 8">One of the essential components for the initiation of protein synthesis. Protects formylmethionyl-tRNA from spontaneous hydrolysis and promotes its binding to the 30S ribosomal subunits. Also involved in the hydrolysis of GTP during the formation of the 70S ribosomal complex.</text>
</comment>
<dbReference type="InterPro" id="IPR027417">
    <property type="entry name" value="P-loop_NTPase"/>
</dbReference>
<dbReference type="FunFam" id="3.40.50.300:FF:000019">
    <property type="entry name" value="Translation initiation factor IF-2"/>
    <property type="match status" value="1"/>
</dbReference>
<dbReference type="InterPro" id="IPR000795">
    <property type="entry name" value="T_Tr_GTP-bd_dom"/>
</dbReference>
<evidence type="ECO:0000313" key="10">
    <source>
        <dbReference type="EMBL" id="PIT95067.1"/>
    </source>
</evidence>
<protein>
    <recommendedName>
        <fullName evidence="2 7">Translation initiation factor IF-2</fullName>
    </recommendedName>
</protein>
<dbReference type="Pfam" id="PF11987">
    <property type="entry name" value="IF-2"/>
    <property type="match status" value="1"/>
</dbReference>
<evidence type="ECO:0000313" key="11">
    <source>
        <dbReference type="Proteomes" id="UP000228964"/>
    </source>
</evidence>
<dbReference type="GO" id="GO:0005525">
    <property type="term" value="F:GTP binding"/>
    <property type="evidence" value="ECO:0007669"/>
    <property type="project" value="UniProtKB-KW"/>
</dbReference>